<proteinExistence type="predicted"/>
<reference evidence="2" key="1">
    <citation type="submission" date="2025-08" db="UniProtKB">
        <authorList>
            <consortium name="Ensembl"/>
        </authorList>
    </citation>
    <scope>IDENTIFICATION</scope>
</reference>
<dbReference type="PANTHER" id="PTHR16165">
    <property type="entry name" value="NXPE FAMILY MEMBER"/>
    <property type="match status" value="1"/>
</dbReference>
<evidence type="ECO:0000313" key="2">
    <source>
        <dbReference type="Ensembl" id="ENSPMAP00000007401.1"/>
    </source>
</evidence>
<feature type="domain" description="NXPE C-terminal" evidence="1">
    <location>
        <begin position="10"/>
        <end position="229"/>
    </location>
</feature>
<dbReference type="PANTHER" id="PTHR16165:SF23">
    <property type="entry name" value="NEUREXOPHILIN AND PC-ESTERASE DOMAIN FAMILY, MEMBER 5"/>
    <property type="match status" value="1"/>
</dbReference>
<dbReference type="OMA" id="YYLNDEW"/>
<name>S4RQB5_PETMA</name>
<dbReference type="HOGENOM" id="CLU_031119_1_0_1"/>
<dbReference type="InterPro" id="IPR057106">
    <property type="entry name" value="NXPE4_C"/>
</dbReference>
<accession>S4RQB5</accession>
<dbReference type="Ensembl" id="ENSPMAT00000007434.1">
    <property type="protein sequence ID" value="ENSPMAP00000007401.1"/>
    <property type="gene ID" value="ENSPMAG00000006706.1"/>
</dbReference>
<protein>
    <recommendedName>
        <fullName evidence="1">NXPE C-terminal domain-containing protein</fullName>
    </recommendedName>
</protein>
<sequence>PSGYYLNDEWVSLACRARPFPAPQDLATCMRRKRLYLFGDSTIRQWFEHISTHVPDMQLIDIGSTHLGPLISANVAAAKTFVMYRTHGPPFLTAKRPFAALHYAANELDGLAGGKDTVVGISLWAHFTGFPVSFYVTRMRGICAAVVRLLKRAPGTLVVFKSANTSYHSVYQSDWLSLQLDLVMRRLMAGVVVILDAWEMTAAHRFPDNLHPDPVIIHNEIKLLLAFVCPQEG</sequence>
<reference evidence="2" key="2">
    <citation type="submission" date="2025-09" db="UniProtKB">
        <authorList>
            <consortium name="Ensembl"/>
        </authorList>
    </citation>
    <scope>IDENTIFICATION</scope>
</reference>
<dbReference type="GeneTree" id="ENSGT00950000182866"/>
<dbReference type="Pfam" id="PF24536">
    <property type="entry name" value="NXPE4_C"/>
    <property type="match status" value="1"/>
</dbReference>
<evidence type="ECO:0000259" key="1">
    <source>
        <dbReference type="Pfam" id="PF24536"/>
    </source>
</evidence>
<dbReference type="AlphaFoldDB" id="S4RQB5"/>
<organism evidence="2">
    <name type="scientific">Petromyzon marinus</name>
    <name type="common">Sea lamprey</name>
    <dbReference type="NCBI Taxonomy" id="7757"/>
    <lineage>
        <taxon>Eukaryota</taxon>
        <taxon>Metazoa</taxon>
        <taxon>Chordata</taxon>
        <taxon>Craniata</taxon>
        <taxon>Vertebrata</taxon>
        <taxon>Cyclostomata</taxon>
        <taxon>Hyperoartia</taxon>
        <taxon>Petromyzontiformes</taxon>
        <taxon>Petromyzontidae</taxon>
        <taxon>Petromyzon</taxon>
    </lineage>
</organism>